<dbReference type="AlphaFoldDB" id="A0A520MIP9"/>
<reference evidence="3 4" key="1">
    <citation type="submission" date="2019-02" db="EMBL/GenBank/DDBJ databases">
        <title>Prokaryotic population dynamics and viral predation in marine succession experiment using metagenomics: the confinement effect.</title>
        <authorList>
            <person name="Haro-Moreno J.M."/>
            <person name="Rodriguez-Valera F."/>
            <person name="Lopez-Perez M."/>
        </authorList>
    </citation>
    <scope>NUCLEOTIDE SEQUENCE [LARGE SCALE GENOMIC DNA]</scope>
    <source>
        <strain evidence="3">MED-G170</strain>
    </source>
</reference>
<accession>A0A520MIP9</accession>
<gene>
    <name evidence="3" type="ORF">EVB03_02460</name>
</gene>
<sequence>MDFNDRHSRKETSLKIGAAAEQFAHDYLLANGLIPVNRNFTTRRGEIDIIMQDKEQLVFVEVRFRQSNRFGSAEESITQLKRKKIKAAATIYMQSHKMSNDTQARFDVIALTGDSRSSSQFSVNWIKNIFIE</sequence>
<dbReference type="NCBIfam" id="TIGR00252">
    <property type="entry name" value="YraN family protein"/>
    <property type="match status" value="1"/>
</dbReference>
<dbReference type="SUPFAM" id="SSF52980">
    <property type="entry name" value="Restriction endonuclease-like"/>
    <property type="match status" value="1"/>
</dbReference>
<evidence type="ECO:0000313" key="3">
    <source>
        <dbReference type="EMBL" id="RZO21108.1"/>
    </source>
</evidence>
<organism evidence="3 4">
    <name type="scientific">SAR92 clade bacterium</name>
    <dbReference type="NCBI Taxonomy" id="2315479"/>
    <lineage>
        <taxon>Bacteria</taxon>
        <taxon>Pseudomonadati</taxon>
        <taxon>Pseudomonadota</taxon>
        <taxon>Gammaproteobacteria</taxon>
        <taxon>Cellvibrionales</taxon>
        <taxon>Porticoccaceae</taxon>
        <taxon>SAR92 clade</taxon>
    </lineage>
</organism>
<dbReference type="InterPro" id="IPR011335">
    <property type="entry name" value="Restrct_endonuc-II-like"/>
</dbReference>
<dbReference type="Pfam" id="PF02021">
    <property type="entry name" value="UPF0102"/>
    <property type="match status" value="1"/>
</dbReference>
<dbReference type="Gene3D" id="3.40.1350.10">
    <property type="match status" value="1"/>
</dbReference>
<evidence type="ECO:0000256" key="2">
    <source>
        <dbReference type="HAMAP-Rule" id="MF_00048"/>
    </source>
</evidence>
<name>A0A520MIP9_9GAMM</name>
<dbReference type="PANTHER" id="PTHR34039:SF1">
    <property type="entry name" value="UPF0102 PROTEIN YRAN"/>
    <property type="match status" value="1"/>
</dbReference>
<evidence type="ECO:0000256" key="1">
    <source>
        <dbReference type="ARBA" id="ARBA00006738"/>
    </source>
</evidence>
<dbReference type="Proteomes" id="UP000315889">
    <property type="component" value="Unassembled WGS sequence"/>
</dbReference>
<protein>
    <recommendedName>
        <fullName evidence="2">UPF0102 protein EVB03_02460</fullName>
    </recommendedName>
</protein>
<dbReference type="GO" id="GO:0003676">
    <property type="term" value="F:nucleic acid binding"/>
    <property type="evidence" value="ECO:0007669"/>
    <property type="project" value="InterPro"/>
</dbReference>
<comment type="caution">
    <text evidence="3">The sequence shown here is derived from an EMBL/GenBank/DDBJ whole genome shotgun (WGS) entry which is preliminary data.</text>
</comment>
<dbReference type="InterPro" id="IPR003509">
    <property type="entry name" value="UPF0102_YraN-like"/>
</dbReference>
<dbReference type="NCBIfam" id="NF009150">
    <property type="entry name" value="PRK12497.1-3"/>
    <property type="match status" value="1"/>
</dbReference>
<dbReference type="EMBL" id="SHBP01000002">
    <property type="protein sequence ID" value="RZO21108.1"/>
    <property type="molecule type" value="Genomic_DNA"/>
</dbReference>
<dbReference type="CDD" id="cd20736">
    <property type="entry name" value="PoNe_Nuclease"/>
    <property type="match status" value="1"/>
</dbReference>
<proteinExistence type="inferred from homology"/>
<evidence type="ECO:0000313" key="4">
    <source>
        <dbReference type="Proteomes" id="UP000315889"/>
    </source>
</evidence>
<comment type="similarity">
    <text evidence="1 2">Belongs to the UPF0102 family.</text>
</comment>
<dbReference type="InterPro" id="IPR011856">
    <property type="entry name" value="tRNA_endonuc-like_dom_sf"/>
</dbReference>
<dbReference type="HAMAP" id="MF_00048">
    <property type="entry name" value="UPF0102"/>
    <property type="match status" value="1"/>
</dbReference>
<dbReference type="PANTHER" id="PTHR34039">
    <property type="entry name" value="UPF0102 PROTEIN YRAN"/>
    <property type="match status" value="1"/>
</dbReference>